<dbReference type="PANTHER" id="PTHR38446">
    <property type="entry name" value="BLL0914 PROTEIN"/>
    <property type="match status" value="1"/>
</dbReference>
<keyword evidence="3" id="KW-1185">Reference proteome</keyword>
<dbReference type="RefSeq" id="WP_087997898.1">
    <property type="nucleotide sequence ID" value="NZ_BMHB01000001.1"/>
</dbReference>
<dbReference type="AlphaFoldDB" id="A0A8J3AFD1"/>
<name>A0A8J3AFD1_9BACI</name>
<evidence type="ECO:0000313" key="3">
    <source>
        <dbReference type="Proteomes" id="UP000626244"/>
    </source>
</evidence>
<accession>A0A8J3AFD1</accession>
<feature type="transmembrane region" description="Helical" evidence="1">
    <location>
        <begin position="56"/>
        <end position="73"/>
    </location>
</feature>
<gene>
    <name evidence="2" type="ORF">GCM10007380_15070</name>
</gene>
<dbReference type="PANTHER" id="PTHR38446:SF1">
    <property type="entry name" value="BLL0914 PROTEIN"/>
    <property type="match status" value="1"/>
</dbReference>
<comment type="caution">
    <text evidence="2">The sequence shown here is derived from an EMBL/GenBank/DDBJ whole genome shotgun (WGS) entry which is preliminary data.</text>
</comment>
<proteinExistence type="predicted"/>
<sequence length="123" mass="13856">MKVLATFFTLFVAVEHIYIMFLEMFFSTTKVAQKTFKMTEDFLQNPRVKILFANQGLYNGFLAVGLFFGLYFFPAPFNTTIQLFFLICVLIAAVFGAITANIGILFKQGLPAILAIVSILFTN</sequence>
<reference evidence="3" key="1">
    <citation type="journal article" date="2019" name="Int. J. Syst. Evol. Microbiol.">
        <title>The Global Catalogue of Microorganisms (GCM) 10K type strain sequencing project: providing services to taxonomists for standard genome sequencing and annotation.</title>
        <authorList>
            <consortium name="The Broad Institute Genomics Platform"/>
            <consortium name="The Broad Institute Genome Sequencing Center for Infectious Disease"/>
            <person name="Wu L."/>
            <person name="Ma J."/>
        </authorList>
    </citation>
    <scope>NUCLEOTIDE SEQUENCE [LARGE SCALE GENOMIC DNA]</scope>
    <source>
        <strain evidence="3">CGMCC 1.14993</strain>
    </source>
</reference>
<dbReference type="OrthoDB" id="9803832at2"/>
<protein>
    <submittedName>
        <fullName evidence="2">Membrane protein</fullName>
    </submittedName>
</protein>
<keyword evidence="1" id="KW-0472">Membrane</keyword>
<keyword evidence="1" id="KW-0812">Transmembrane</keyword>
<dbReference type="InterPro" id="IPR009732">
    <property type="entry name" value="DUF1304"/>
</dbReference>
<keyword evidence="1" id="KW-1133">Transmembrane helix</keyword>
<dbReference type="Proteomes" id="UP000626244">
    <property type="component" value="Unassembled WGS sequence"/>
</dbReference>
<evidence type="ECO:0000313" key="2">
    <source>
        <dbReference type="EMBL" id="GGI12869.1"/>
    </source>
</evidence>
<dbReference type="EMBL" id="BMHB01000001">
    <property type="protein sequence ID" value="GGI12869.1"/>
    <property type="molecule type" value="Genomic_DNA"/>
</dbReference>
<dbReference type="Pfam" id="PF06993">
    <property type="entry name" value="DUF1304"/>
    <property type="match status" value="1"/>
</dbReference>
<organism evidence="2 3">
    <name type="scientific">Gottfriedia solisilvae</name>
    <dbReference type="NCBI Taxonomy" id="1516104"/>
    <lineage>
        <taxon>Bacteria</taxon>
        <taxon>Bacillati</taxon>
        <taxon>Bacillota</taxon>
        <taxon>Bacilli</taxon>
        <taxon>Bacillales</taxon>
        <taxon>Bacillaceae</taxon>
        <taxon>Gottfriedia</taxon>
    </lineage>
</organism>
<evidence type="ECO:0000256" key="1">
    <source>
        <dbReference type="SAM" id="Phobius"/>
    </source>
</evidence>
<feature type="transmembrane region" description="Helical" evidence="1">
    <location>
        <begin position="80"/>
        <end position="98"/>
    </location>
</feature>